<sequence>HPQSYKRYIGKLRARLDLPDEEEQTEAARLLLPENFPEWRAKFFKVPSTGEPFQTPKFQHAVFWVMHAATFRIPLPKWVIDYLDEVDPNHLFPENINELITGKVPHFLSFLLLMAPRFGKTELVVHFIEHTFALDSNKRIMFGNGTQKKSEGFIDNAIMTLLEGDDPTSEEFVRMYGPFRADNRPWSKMGFTLAGREITNKMYSMQPFGISGNIRSFDADSIIGDDLADLNRSRSETTTDADYAWITTELMMRREWNTSLILTGSHVAVDTGDLFARLLNNLEKLNVGKSKFIVKTIPAHFYDKCNLVDDPEHTKCVLWPEGGRDYSFLEAKRAELDDDAMFEAVFNQVPVLR</sequence>
<feature type="non-terminal residue" evidence="1">
    <location>
        <position position="353"/>
    </location>
</feature>
<dbReference type="Gene3D" id="3.40.50.300">
    <property type="entry name" value="P-loop containing nucleotide triphosphate hydrolases"/>
    <property type="match status" value="1"/>
</dbReference>
<evidence type="ECO:0008006" key="2">
    <source>
        <dbReference type="Google" id="ProtNLM"/>
    </source>
</evidence>
<dbReference type="InterPro" id="IPR027417">
    <property type="entry name" value="P-loop_NTPase"/>
</dbReference>
<accession>X0RJY2</accession>
<evidence type="ECO:0000313" key="1">
    <source>
        <dbReference type="EMBL" id="GAF69139.1"/>
    </source>
</evidence>
<organism evidence="1">
    <name type="scientific">marine sediment metagenome</name>
    <dbReference type="NCBI Taxonomy" id="412755"/>
    <lineage>
        <taxon>unclassified sequences</taxon>
        <taxon>metagenomes</taxon>
        <taxon>ecological metagenomes</taxon>
    </lineage>
</organism>
<gene>
    <name evidence="1" type="ORF">S01H1_17099</name>
</gene>
<dbReference type="EMBL" id="BARS01009040">
    <property type="protein sequence ID" value="GAF69139.1"/>
    <property type="molecule type" value="Genomic_DNA"/>
</dbReference>
<reference evidence="1" key="1">
    <citation type="journal article" date="2014" name="Front. Microbiol.">
        <title>High frequency of phylogenetically diverse reductive dehalogenase-homologous genes in deep subseafloor sedimentary metagenomes.</title>
        <authorList>
            <person name="Kawai M."/>
            <person name="Futagami T."/>
            <person name="Toyoda A."/>
            <person name="Takaki Y."/>
            <person name="Nishi S."/>
            <person name="Hori S."/>
            <person name="Arai W."/>
            <person name="Tsubouchi T."/>
            <person name="Morono Y."/>
            <person name="Uchiyama I."/>
            <person name="Ito T."/>
            <person name="Fujiyama A."/>
            <person name="Inagaki F."/>
            <person name="Takami H."/>
        </authorList>
    </citation>
    <scope>NUCLEOTIDE SEQUENCE</scope>
    <source>
        <strain evidence="1">Expedition CK06-06</strain>
    </source>
</reference>
<proteinExistence type="predicted"/>
<feature type="non-terminal residue" evidence="1">
    <location>
        <position position="1"/>
    </location>
</feature>
<comment type="caution">
    <text evidence="1">The sequence shown here is derived from an EMBL/GenBank/DDBJ whole genome shotgun (WGS) entry which is preliminary data.</text>
</comment>
<protein>
    <recommendedName>
        <fullName evidence="2">Terminase large subunit gp17-like C-terminal domain-containing protein</fullName>
    </recommendedName>
</protein>
<dbReference type="AlphaFoldDB" id="X0RJY2"/>
<name>X0RJY2_9ZZZZ</name>